<dbReference type="Gene3D" id="2.130.10.10">
    <property type="entry name" value="YVTN repeat-like/Quinoprotein amine dehydrogenase"/>
    <property type="match status" value="1"/>
</dbReference>
<comment type="caution">
    <text evidence="1">The sequence shown here is derived from an EMBL/GenBank/DDBJ whole genome shotgun (WGS) entry which is preliminary data.</text>
</comment>
<reference evidence="1" key="1">
    <citation type="submission" date="2018-11" db="EMBL/GenBank/DDBJ databases">
        <authorList>
            <consortium name="Pathogen Informatics"/>
        </authorList>
    </citation>
    <scope>NUCLEOTIDE SEQUENCE</scope>
</reference>
<evidence type="ECO:0000313" key="2">
    <source>
        <dbReference type="Proteomes" id="UP000784294"/>
    </source>
</evidence>
<dbReference type="Proteomes" id="UP000784294">
    <property type="component" value="Unassembled WGS sequence"/>
</dbReference>
<dbReference type="SUPFAM" id="SSF50978">
    <property type="entry name" value="WD40 repeat-like"/>
    <property type="match status" value="1"/>
</dbReference>
<dbReference type="EMBL" id="CAAALY010115139">
    <property type="protein sequence ID" value="VEL30748.1"/>
    <property type="molecule type" value="Genomic_DNA"/>
</dbReference>
<name>A0A448X8E0_9PLAT</name>
<dbReference type="AlphaFoldDB" id="A0A448X8E0"/>
<keyword evidence="2" id="KW-1185">Reference proteome</keyword>
<organism evidence="1 2">
    <name type="scientific">Protopolystoma xenopodis</name>
    <dbReference type="NCBI Taxonomy" id="117903"/>
    <lineage>
        <taxon>Eukaryota</taxon>
        <taxon>Metazoa</taxon>
        <taxon>Spiralia</taxon>
        <taxon>Lophotrochozoa</taxon>
        <taxon>Platyhelminthes</taxon>
        <taxon>Monogenea</taxon>
        <taxon>Polyopisthocotylea</taxon>
        <taxon>Polystomatidea</taxon>
        <taxon>Polystomatidae</taxon>
        <taxon>Protopolystoma</taxon>
    </lineage>
</organism>
<dbReference type="InterPro" id="IPR036322">
    <property type="entry name" value="WD40_repeat_dom_sf"/>
</dbReference>
<protein>
    <submittedName>
        <fullName evidence="1">Uncharacterized protein</fullName>
    </submittedName>
</protein>
<evidence type="ECO:0000313" key="1">
    <source>
        <dbReference type="EMBL" id="VEL30748.1"/>
    </source>
</evidence>
<dbReference type="InterPro" id="IPR015943">
    <property type="entry name" value="WD40/YVTN_repeat-like_dom_sf"/>
</dbReference>
<proteinExistence type="predicted"/>
<gene>
    <name evidence="1" type="ORF">PXEA_LOCUS24188</name>
</gene>
<accession>A0A448X8E0</accession>
<sequence length="221" mass="24405">MSLVPDDFSIPIGIDGINCSKFTNSVGKRILALGTCAGKKRWHISVNSLDFFPSQENLILSVSRVGGVKIHNVETGSRIWHVPVAHDEHELTSALILNEFCWVTGDENGNIKMWDKRRDSAVGSAFTISLRSAIENDLSKLLIKNSERLREQLNDGGWLSINDMAIVPSNNKPLEGILFAAIDDGTLATVDLNRRCVKMFSDTLGYSARTVVPIKVKEIIN</sequence>
<dbReference type="OrthoDB" id="2288928at2759"/>